<dbReference type="Proteomes" id="UP001408356">
    <property type="component" value="Unassembled WGS sequence"/>
</dbReference>
<organism evidence="2 3">
    <name type="scientific">Seiridium unicorne</name>
    <dbReference type="NCBI Taxonomy" id="138068"/>
    <lineage>
        <taxon>Eukaryota</taxon>
        <taxon>Fungi</taxon>
        <taxon>Dikarya</taxon>
        <taxon>Ascomycota</taxon>
        <taxon>Pezizomycotina</taxon>
        <taxon>Sordariomycetes</taxon>
        <taxon>Xylariomycetidae</taxon>
        <taxon>Amphisphaeriales</taxon>
        <taxon>Sporocadaceae</taxon>
        <taxon>Seiridium</taxon>
    </lineage>
</organism>
<sequence>MHLRLLVAAVAASLPLASARHVFCHYMVQGLDGTTTHAADDVNAAIAMGIDAFALNVGNATAHWALDAIDQLFTAASGKDLKFFFSMDLAQDSNTYDFSDLINEYIGNDNYYTYNDLPFLSTFSAAGTDPEYWPGFLATLKSDVYFVPDFDDSSHYYSNFDSWLSTWTDVVDGVFSWETAWPSTSNTASNVSTSTDETIISAVHNADKTYMIPLSSLQYKHLDSNYWYRPGEVNLPQRMTEILALDSLPEFVEIQTWNDAGESHYISELHTEGLGDTILGYANDDDFPHTGWQSLFTSFITAYKAGVDATGMRPPTGTDIIGSMWYRTILTTATCSDGKPSGSGAAKDAVNWAIVVDDGVSDVTAQVWSNGGLILKAALSTGLNYFSTPGMKTGIQYLEVVDASYNILYSAQGTVKVSSTADSICNYNYQVAELVAR</sequence>
<evidence type="ECO:0000256" key="1">
    <source>
        <dbReference type="SAM" id="SignalP"/>
    </source>
</evidence>
<reference evidence="2 3" key="1">
    <citation type="journal article" date="2024" name="J. Plant Pathol.">
        <title>Sequence and assembly of the genome of Seiridium unicorne, isolate CBS 538.82, causal agent of cypress canker disease.</title>
        <authorList>
            <person name="Scali E."/>
            <person name="Rocca G.D."/>
            <person name="Danti R."/>
            <person name="Garbelotto M."/>
            <person name="Barberini S."/>
            <person name="Baroncelli R."/>
            <person name="Emiliani G."/>
        </authorList>
    </citation>
    <scope>NUCLEOTIDE SEQUENCE [LARGE SCALE GENOMIC DNA]</scope>
    <source>
        <strain evidence="2 3">BM-138-508</strain>
    </source>
</reference>
<comment type="caution">
    <text evidence="2">The sequence shown here is derived from an EMBL/GenBank/DDBJ whole genome shotgun (WGS) entry which is preliminary data.</text>
</comment>
<dbReference type="Pfam" id="PF03659">
    <property type="entry name" value="Glyco_hydro_71"/>
    <property type="match status" value="1"/>
</dbReference>
<dbReference type="GO" id="GO:0016787">
    <property type="term" value="F:hydrolase activity"/>
    <property type="evidence" value="ECO:0007669"/>
    <property type="project" value="UniProtKB-KW"/>
</dbReference>
<dbReference type="EMBL" id="JARVKF010000431">
    <property type="protein sequence ID" value="KAK9413997.1"/>
    <property type="molecule type" value="Genomic_DNA"/>
</dbReference>
<gene>
    <name evidence="2" type="ORF">SUNI508_11449</name>
</gene>
<evidence type="ECO:0000313" key="2">
    <source>
        <dbReference type="EMBL" id="KAK9413997.1"/>
    </source>
</evidence>
<keyword evidence="2" id="KW-0378">Hydrolase</keyword>
<evidence type="ECO:0000313" key="3">
    <source>
        <dbReference type="Proteomes" id="UP001408356"/>
    </source>
</evidence>
<proteinExistence type="predicted"/>
<keyword evidence="3" id="KW-1185">Reference proteome</keyword>
<dbReference type="CDD" id="cd11577">
    <property type="entry name" value="GH71"/>
    <property type="match status" value="1"/>
</dbReference>
<name>A0ABR2UHI3_9PEZI</name>
<feature type="signal peptide" evidence="1">
    <location>
        <begin position="1"/>
        <end position="19"/>
    </location>
</feature>
<keyword evidence="1" id="KW-0732">Signal</keyword>
<dbReference type="Gene3D" id="3.20.20.80">
    <property type="entry name" value="Glycosidases"/>
    <property type="match status" value="1"/>
</dbReference>
<protein>
    <submittedName>
        <fullName evidence="2">Glycoside hydrolase</fullName>
    </submittedName>
</protein>
<accession>A0ABR2UHI3</accession>
<dbReference type="InterPro" id="IPR005197">
    <property type="entry name" value="Glyco_hydro_71"/>
</dbReference>
<feature type="chain" id="PRO_5045948816" evidence="1">
    <location>
        <begin position="20"/>
        <end position="437"/>
    </location>
</feature>